<dbReference type="Pfam" id="PF13414">
    <property type="entry name" value="TPR_11"/>
    <property type="match status" value="1"/>
</dbReference>
<evidence type="ECO:0000256" key="1">
    <source>
        <dbReference type="ARBA" id="ARBA00022737"/>
    </source>
</evidence>
<evidence type="ECO:0000256" key="3">
    <source>
        <dbReference type="PROSITE-ProRule" id="PRU00339"/>
    </source>
</evidence>
<evidence type="ECO:0000313" key="6">
    <source>
        <dbReference type="Proteomes" id="UP000736328"/>
    </source>
</evidence>
<dbReference type="Pfam" id="PF13432">
    <property type="entry name" value="TPR_16"/>
    <property type="match status" value="1"/>
</dbReference>
<feature type="region of interest" description="Disordered" evidence="4">
    <location>
        <begin position="230"/>
        <end position="266"/>
    </location>
</feature>
<feature type="region of interest" description="Disordered" evidence="4">
    <location>
        <begin position="397"/>
        <end position="470"/>
    </location>
</feature>
<feature type="region of interest" description="Disordered" evidence="4">
    <location>
        <begin position="641"/>
        <end position="758"/>
    </location>
</feature>
<dbReference type="InterPro" id="IPR019734">
    <property type="entry name" value="TPR_rpt"/>
</dbReference>
<dbReference type="Gene3D" id="1.25.40.10">
    <property type="entry name" value="Tetratricopeptide repeat domain"/>
    <property type="match status" value="4"/>
</dbReference>
<gene>
    <name evidence="5" type="ORF">HY768_00980</name>
</gene>
<feature type="compositionally biased region" description="Low complexity" evidence="4">
    <location>
        <begin position="679"/>
        <end position="713"/>
    </location>
</feature>
<dbReference type="Proteomes" id="UP000736328">
    <property type="component" value="Unassembled WGS sequence"/>
</dbReference>
<dbReference type="PROSITE" id="PS50005">
    <property type="entry name" value="TPR"/>
    <property type="match status" value="2"/>
</dbReference>
<protein>
    <submittedName>
        <fullName evidence="5">Tetratricopeptide repeat protein</fullName>
    </submittedName>
</protein>
<accession>A0A933MJL3</accession>
<dbReference type="SUPFAM" id="SSF48452">
    <property type="entry name" value="TPR-like"/>
    <property type="match status" value="2"/>
</dbReference>
<feature type="region of interest" description="Disordered" evidence="4">
    <location>
        <begin position="773"/>
        <end position="795"/>
    </location>
</feature>
<name>A0A933MJL3_UNCT6</name>
<comment type="caution">
    <text evidence="5">The sequence shown here is derived from an EMBL/GenBank/DDBJ whole genome shotgun (WGS) entry which is preliminary data.</text>
</comment>
<dbReference type="PANTHER" id="PTHR45586:SF1">
    <property type="entry name" value="LIPOPOLYSACCHARIDE ASSEMBLY PROTEIN B"/>
    <property type="match status" value="1"/>
</dbReference>
<dbReference type="SUPFAM" id="SSF81901">
    <property type="entry name" value="HCP-like"/>
    <property type="match status" value="1"/>
</dbReference>
<feature type="repeat" description="TPR" evidence="3">
    <location>
        <begin position="4"/>
        <end position="37"/>
    </location>
</feature>
<feature type="compositionally biased region" description="Low complexity" evidence="4">
    <location>
        <begin position="658"/>
        <end position="667"/>
    </location>
</feature>
<organism evidence="5 6">
    <name type="scientific">candidate division TA06 bacterium</name>
    <dbReference type="NCBI Taxonomy" id="2250710"/>
    <lineage>
        <taxon>Bacteria</taxon>
        <taxon>Bacteria division TA06</taxon>
    </lineage>
</organism>
<keyword evidence="1" id="KW-0677">Repeat</keyword>
<reference evidence="5" key="1">
    <citation type="submission" date="2020-07" db="EMBL/GenBank/DDBJ databases">
        <title>Huge and variable diversity of episymbiotic CPR bacteria and DPANN archaea in groundwater ecosystems.</title>
        <authorList>
            <person name="He C.Y."/>
            <person name="Keren R."/>
            <person name="Whittaker M."/>
            <person name="Farag I.F."/>
            <person name="Doudna J."/>
            <person name="Cate J.H.D."/>
            <person name="Banfield J.F."/>
        </authorList>
    </citation>
    <scope>NUCLEOTIDE SEQUENCE</scope>
    <source>
        <strain evidence="5">NC_groundwater_1520_Pr4_B-0.1um_53_5</strain>
    </source>
</reference>
<dbReference type="SMART" id="SM00028">
    <property type="entry name" value="TPR"/>
    <property type="match status" value="8"/>
</dbReference>
<dbReference type="PANTHER" id="PTHR45586">
    <property type="entry name" value="TPR REPEAT-CONTAINING PROTEIN PA4667"/>
    <property type="match status" value="1"/>
</dbReference>
<dbReference type="InterPro" id="IPR051012">
    <property type="entry name" value="CellSynth/LPSAsmb/PSIAsmb"/>
</dbReference>
<feature type="repeat" description="TPR" evidence="3">
    <location>
        <begin position="38"/>
        <end position="71"/>
    </location>
</feature>
<dbReference type="EMBL" id="JACQXR010000009">
    <property type="protein sequence ID" value="MBI4725795.1"/>
    <property type="molecule type" value="Genomic_DNA"/>
</dbReference>
<proteinExistence type="predicted"/>
<sequence length="795" mass="88212">MAKVDQIRAKAAEFFQKGDYAKAVLEYKKVLELEPGNASVYNFIGDAYVKLNNIDEAVSNYLEATKGYGNDALYNNAIAVCKKILRSKKDDPEIYKMLGDLYIQQGLINEAITNLLEYSERKIKEGRPDLAFPVYHQIVELNPQNLAIRSKLADMYLSQKRVPEAIEEFTKLAQAYRENGRMIEAEAIDAKVRSMKGEKAAPTAVAPAPAPEIRPQQMIDELIQHAKPEIQLEVPPQREKPAREIPSLSIQKEPEKPAAAAPPKQDWATNMELGDLLVEIGSTQEALDQYHTAANGYLSDGNLNKSIVIYKKIAELQPLELRSRQKLVEISLQANQPEAMVDAYLGLAECLYRRELKEQAAAVYQKVLEIDQVNETALESLSLLLPEMPEGSMMDMPGIVQPVPSISIQPLEPKPAPAEPPSWQMPAQEPEPASAGQSFLPGQPAAEQREEHSHLTAQPQGGQPQDDSSVHWGREMVEGGRQSRVKFSVADDEQSQAPQAQEEYLSLNDILAEFKEGIYQSIKQEDFQGHYDLGIAYKEMGLIQEAIAEFQISSKGEKERLKSFEMLGICFMERGEYKFAIRQMERGLATPGYEEEAYMGLRYNLAQSYENVGEIDNAVKAYEEIYSVDVSFKDVTQKLQQLKPARAPVPAPPPPRPTVAQPQAAQPPLRPTVAPPVMARPAQPATQPAAPRRPNIASPQPQYQQPSAPVLRPAMPPPAAPAYAPQPPARAQEEVSMPEMDSSPKPKPIPSKLKKPEKQRISYVATGRFQAVGPVRRGPGAHSPLRRIAFGAGKF</sequence>
<feature type="compositionally biased region" description="Basic and acidic residues" evidence="4">
    <location>
        <begin position="230"/>
        <end position="243"/>
    </location>
</feature>
<dbReference type="InterPro" id="IPR011990">
    <property type="entry name" value="TPR-like_helical_dom_sf"/>
</dbReference>
<evidence type="ECO:0000256" key="2">
    <source>
        <dbReference type="ARBA" id="ARBA00022803"/>
    </source>
</evidence>
<evidence type="ECO:0000313" key="5">
    <source>
        <dbReference type="EMBL" id="MBI4725795.1"/>
    </source>
</evidence>
<feature type="compositionally biased region" description="Pro residues" evidence="4">
    <location>
        <begin position="714"/>
        <end position="728"/>
    </location>
</feature>
<dbReference type="Pfam" id="PF13181">
    <property type="entry name" value="TPR_8"/>
    <property type="match status" value="1"/>
</dbReference>
<dbReference type="Pfam" id="PF14559">
    <property type="entry name" value="TPR_19"/>
    <property type="match status" value="1"/>
</dbReference>
<evidence type="ECO:0000256" key="4">
    <source>
        <dbReference type="SAM" id="MobiDB-lite"/>
    </source>
</evidence>
<feature type="compositionally biased region" description="Pro residues" evidence="4">
    <location>
        <begin position="647"/>
        <end position="657"/>
    </location>
</feature>
<dbReference type="AlphaFoldDB" id="A0A933MJL3"/>
<feature type="compositionally biased region" description="Polar residues" evidence="4">
    <location>
        <begin position="455"/>
        <end position="467"/>
    </location>
</feature>
<keyword evidence="2 3" id="KW-0802">TPR repeat</keyword>